<dbReference type="EMBL" id="VIRS01000012">
    <property type="protein sequence ID" value="TQS43523.1"/>
    <property type="molecule type" value="Genomic_DNA"/>
</dbReference>
<sequence>MSTVARMTFGASAYDVAVIGAGPAGATAARVAAEAGCRVVLLERGVLPRYKTCGGGLIGLSRAALPPGFDVPARDSIDRFTFTLGGRLSRTWRTGAPIIDLVYRDELDARLTASALDAGAKLEEGVTVNGIERTPDGATMRLRTSAGEVAAKAVVGADGTSGRSGSYVGVTLDQVDLGLETEFAWPDPTAGDWKGRILIDWGPLPGSYGWVFPKGDALTVGVIAARGDGAATREYLAAFIDRLGLTGTPELRSSGHLTRCRAEDSPLFRDRVLVAGDAAGLLEPWTREGISYALRSGALAGASAVRVAGAVSESKLGFATAGYRAAIETVLGPEMRAGRAFHTAFSRRAAWFHTAIATAPPAWNVFRRFVTGDTTLARLASHRSVALTLKALSGGHG</sequence>
<gene>
    <name evidence="1" type="ORF">FL583_17950</name>
</gene>
<dbReference type="InParanoid" id="A0A545AQG2"/>
<dbReference type="Proteomes" id="UP000317982">
    <property type="component" value="Unassembled WGS sequence"/>
</dbReference>
<dbReference type="InterPro" id="IPR050407">
    <property type="entry name" value="Geranylgeranyl_reductase"/>
</dbReference>
<dbReference type="SUPFAM" id="SSF51905">
    <property type="entry name" value="FAD/NAD(P)-binding domain"/>
    <property type="match status" value="1"/>
</dbReference>
<dbReference type="Pfam" id="PF12831">
    <property type="entry name" value="FAD_oxidored"/>
    <property type="match status" value="1"/>
</dbReference>
<protein>
    <submittedName>
        <fullName evidence="1">Geranylgeranyl reductase family protein</fullName>
    </submittedName>
</protein>
<dbReference type="Gene3D" id="3.50.50.60">
    <property type="entry name" value="FAD/NAD(P)-binding domain"/>
    <property type="match status" value="1"/>
</dbReference>
<dbReference type="PANTHER" id="PTHR42685">
    <property type="entry name" value="GERANYLGERANYL DIPHOSPHATE REDUCTASE"/>
    <property type="match status" value="1"/>
</dbReference>
<proteinExistence type="predicted"/>
<dbReference type="InterPro" id="IPR011777">
    <property type="entry name" value="Geranylgeranyl_Rdtase_fam"/>
</dbReference>
<dbReference type="NCBIfam" id="TIGR02032">
    <property type="entry name" value="GG-red-SF"/>
    <property type="match status" value="1"/>
</dbReference>
<accession>A0A545AQG2</accession>
<comment type="caution">
    <text evidence="1">The sequence shown here is derived from an EMBL/GenBank/DDBJ whole genome shotgun (WGS) entry which is preliminary data.</text>
</comment>
<name>A0A545AQG2_9ACTN</name>
<reference evidence="1 2" key="1">
    <citation type="submission" date="2019-07" db="EMBL/GenBank/DDBJ databases">
        <title>Cryptosporangium phraense sp. nov., isolated from plant litter.</title>
        <authorList>
            <person name="Suriyachadkun C."/>
        </authorList>
    </citation>
    <scope>NUCLEOTIDE SEQUENCE [LARGE SCALE GENOMIC DNA]</scope>
    <source>
        <strain evidence="1 2">A-T 5661</strain>
    </source>
</reference>
<organism evidence="1 2">
    <name type="scientific">Cryptosporangium phraense</name>
    <dbReference type="NCBI Taxonomy" id="2593070"/>
    <lineage>
        <taxon>Bacteria</taxon>
        <taxon>Bacillati</taxon>
        <taxon>Actinomycetota</taxon>
        <taxon>Actinomycetes</taxon>
        <taxon>Cryptosporangiales</taxon>
        <taxon>Cryptosporangiaceae</taxon>
        <taxon>Cryptosporangium</taxon>
    </lineage>
</organism>
<dbReference type="AlphaFoldDB" id="A0A545AQG2"/>
<keyword evidence="2" id="KW-1185">Reference proteome</keyword>
<evidence type="ECO:0000313" key="1">
    <source>
        <dbReference type="EMBL" id="TQS43523.1"/>
    </source>
</evidence>
<dbReference type="PANTHER" id="PTHR42685:SF22">
    <property type="entry name" value="CONDITIONED MEDIUM FACTOR RECEPTOR 1"/>
    <property type="match status" value="1"/>
</dbReference>
<dbReference type="PRINTS" id="PR00420">
    <property type="entry name" value="RNGMNOXGNASE"/>
</dbReference>
<dbReference type="OrthoDB" id="417034at2"/>
<dbReference type="InterPro" id="IPR036188">
    <property type="entry name" value="FAD/NAD-bd_sf"/>
</dbReference>
<dbReference type="GO" id="GO:0016628">
    <property type="term" value="F:oxidoreductase activity, acting on the CH-CH group of donors, NAD or NADP as acceptor"/>
    <property type="evidence" value="ECO:0007669"/>
    <property type="project" value="InterPro"/>
</dbReference>
<evidence type="ECO:0000313" key="2">
    <source>
        <dbReference type="Proteomes" id="UP000317982"/>
    </source>
</evidence>